<protein>
    <recommendedName>
        <fullName evidence="3">PsbP C-terminal domain-containing protein</fullName>
    </recommendedName>
</protein>
<sequence length="200" mass="22168">MELLIPRWILKRKRLLLIILGVLIVLGFLFLRGGGEPVPTPIPTPLVLDTDTKNWSTAGFEDVGVSFKYPPGVKVQHLQDQIRLFYVGQEQEETLELIDGLSLSFSIRSLTGTAVLGEAQKEIQAINQSAAEKVLTSPQSIQISGLSGYWFSSQGLGEARYYFLAIDSERYLYVIDASVSSSTQDFESIVNNILSTLQID</sequence>
<dbReference type="Proteomes" id="UP000034611">
    <property type="component" value="Unassembled WGS sequence"/>
</dbReference>
<evidence type="ECO:0000313" key="1">
    <source>
        <dbReference type="EMBL" id="KKS80687.1"/>
    </source>
</evidence>
<comment type="caution">
    <text evidence="1">The sequence shown here is derived from an EMBL/GenBank/DDBJ whole genome shotgun (WGS) entry which is preliminary data.</text>
</comment>
<proteinExistence type="predicted"/>
<reference evidence="1 2" key="1">
    <citation type="journal article" date="2015" name="Nature">
        <title>rRNA introns, odd ribosomes, and small enigmatic genomes across a large radiation of phyla.</title>
        <authorList>
            <person name="Brown C.T."/>
            <person name="Hug L.A."/>
            <person name="Thomas B.C."/>
            <person name="Sharon I."/>
            <person name="Castelle C.J."/>
            <person name="Singh A."/>
            <person name="Wilkins M.J."/>
            <person name="Williams K.H."/>
            <person name="Banfield J.F."/>
        </authorList>
    </citation>
    <scope>NUCLEOTIDE SEQUENCE [LARGE SCALE GENOMIC DNA]</scope>
</reference>
<dbReference type="AlphaFoldDB" id="A0A0G1C564"/>
<accession>A0A0G1C564</accession>
<organism evidence="1 2">
    <name type="scientific">Candidatus Woesebacteria bacterium GW2011_GWC1_43_10b</name>
    <dbReference type="NCBI Taxonomy" id="1618585"/>
    <lineage>
        <taxon>Bacteria</taxon>
        <taxon>Candidatus Woeseibacteriota</taxon>
    </lineage>
</organism>
<gene>
    <name evidence="1" type="ORF">UV56_C0012G0007</name>
</gene>
<evidence type="ECO:0008006" key="3">
    <source>
        <dbReference type="Google" id="ProtNLM"/>
    </source>
</evidence>
<dbReference type="EMBL" id="LCEY01000012">
    <property type="protein sequence ID" value="KKS80687.1"/>
    <property type="molecule type" value="Genomic_DNA"/>
</dbReference>
<name>A0A0G1C564_9BACT</name>
<dbReference type="PATRIC" id="fig|1618585.3.peg.176"/>
<evidence type="ECO:0000313" key="2">
    <source>
        <dbReference type="Proteomes" id="UP000034611"/>
    </source>
</evidence>